<dbReference type="EMBL" id="CP038141">
    <property type="protein sequence ID" value="QDH16254.1"/>
    <property type="molecule type" value="Genomic_DNA"/>
</dbReference>
<gene>
    <name evidence="1" type="ORF">E3D00_00695</name>
    <name evidence="2" type="ORF">E3D00_09530</name>
</gene>
<accession>A0A4Y6UGX9</accession>
<keyword evidence="3" id="KW-1185">Reference proteome</keyword>
<evidence type="ECO:0000313" key="2">
    <source>
        <dbReference type="EMBL" id="QDH17781.1"/>
    </source>
</evidence>
<organism evidence="1 3">
    <name type="scientific">Swingsia samuiensis</name>
    <dbReference type="NCBI Taxonomy" id="1293412"/>
    <lineage>
        <taxon>Bacteria</taxon>
        <taxon>Pseudomonadati</taxon>
        <taxon>Pseudomonadota</taxon>
        <taxon>Alphaproteobacteria</taxon>
        <taxon>Acetobacterales</taxon>
        <taxon>Acetobacteraceae</taxon>
        <taxon>Swingsia</taxon>
    </lineage>
</organism>
<dbReference type="EMBL" id="CP038141">
    <property type="protein sequence ID" value="QDH17781.1"/>
    <property type="molecule type" value="Genomic_DNA"/>
</dbReference>
<dbReference type="KEGG" id="ssam:E3D00_00695"/>
<evidence type="ECO:0000313" key="3">
    <source>
        <dbReference type="Proteomes" id="UP000316313"/>
    </source>
</evidence>
<dbReference type="RefSeq" id="WP_141459040.1">
    <property type="nucleotide sequence ID" value="NZ_CP038141.1"/>
</dbReference>
<sequence length="230" mass="25402">MPHPSDPPLRPLEIDEKAHLAARSISLYRGPTSPNAQACVQNVLALLTSELDTQRQRKLGQKAQERLLHEVGTLLAGLLHRSLSGVPVLANKRPSAALWKENKAKGLIGFRAFWGKMEALIRLGLVMEREAMRFEDPRRTSGIGGKAVALMATPALLDLARQHGCTQQTRSVDWRLIKQPDPPRGKQAPVKDAVVFHDFPDLWRGRVKKGAKITLATQAHACITLLSWSA</sequence>
<evidence type="ECO:0000313" key="1">
    <source>
        <dbReference type="EMBL" id="QDH16254.1"/>
    </source>
</evidence>
<proteinExistence type="predicted"/>
<dbReference type="AlphaFoldDB" id="A0A4Y6UGX9"/>
<name>A0A4Y6UGX9_9PROT</name>
<protein>
    <submittedName>
        <fullName evidence="1">Uncharacterized protein</fullName>
    </submittedName>
</protein>
<dbReference type="KEGG" id="ssam:E3D00_09530"/>
<dbReference type="Proteomes" id="UP000316313">
    <property type="component" value="Chromosome"/>
</dbReference>
<reference evidence="1 3" key="1">
    <citation type="submission" date="2019-03" db="EMBL/GenBank/DDBJ databases">
        <title>The complete genome sequence of Swingsia samuiensis NBRC107927(T).</title>
        <authorList>
            <person name="Chua K.-O."/>
            <person name="Chan K.-G."/>
            <person name="See-Too W.-S."/>
        </authorList>
    </citation>
    <scope>NUCLEOTIDE SEQUENCE [LARGE SCALE GENOMIC DNA]</scope>
    <source>
        <strain evidence="1 3">AH83</strain>
    </source>
</reference>